<evidence type="ECO:0000313" key="3">
    <source>
        <dbReference type="Proteomes" id="UP001630127"/>
    </source>
</evidence>
<gene>
    <name evidence="2" type="ORF">ACH5RR_019969</name>
</gene>
<proteinExistence type="predicted"/>
<evidence type="ECO:0000313" key="2">
    <source>
        <dbReference type="EMBL" id="KAL3517380.1"/>
    </source>
</evidence>
<dbReference type="PANTHER" id="PTHR23012:SF180">
    <property type="entry name" value="RING_FYVE_PHD ZINC FINGER SUPERFAMILY PROTEIN"/>
    <property type="match status" value="1"/>
</dbReference>
<reference evidence="2 3" key="1">
    <citation type="submission" date="2024-11" db="EMBL/GenBank/DDBJ databases">
        <title>A near-complete genome assembly of Cinchona calisaya.</title>
        <authorList>
            <person name="Lian D.C."/>
            <person name="Zhao X.W."/>
            <person name="Wei L."/>
        </authorList>
    </citation>
    <scope>NUCLEOTIDE SEQUENCE [LARGE SCALE GENOMIC DNA]</scope>
    <source>
        <tissue evidence="2">Nenye</tissue>
    </source>
</reference>
<dbReference type="InterPro" id="IPR033275">
    <property type="entry name" value="MARCH-like"/>
</dbReference>
<evidence type="ECO:0000256" key="1">
    <source>
        <dbReference type="SAM" id="Phobius"/>
    </source>
</evidence>
<accession>A0ABD2ZGI4</accession>
<dbReference type="Pfam" id="PF12428">
    <property type="entry name" value="DUF3675"/>
    <property type="match status" value="1"/>
</dbReference>
<feature type="transmembrane region" description="Helical" evidence="1">
    <location>
        <begin position="112"/>
        <end position="133"/>
    </location>
</feature>
<dbReference type="AlphaFoldDB" id="A0ABD2ZGI4"/>
<dbReference type="EMBL" id="JBJUIK010000009">
    <property type="protein sequence ID" value="KAL3517380.1"/>
    <property type="molecule type" value="Genomic_DNA"/>
</dbReference>
<comment type="caution">
    <text evidence="2">The sequence shown here is derived from an EMBL/GenBank/DDBJ whole genome shotgun (WGS) entry which is preliminary data.</text>
</comment>
<keyword evidence="1" id="KW-1133">Transmembrane helix</keyword>
<dbReference type="InterPro" id="IPR022143">
    <property type="entry name" value="DUF3675"/>
</dbReference>
<protein>
    <submittedName>
        <fullName evidence="2">Uncharacterized protein</fullName>
    </submittedName>
</protein>
<name>A0ABD2ZGI4_9GENT</name>
<dbReference type="Proteomes" id="UP001630127">
    <property type="component" value="Unassembled WGS sequence"/>
</dbReference>
<keyword evidence="3" id="KW-1185">Reference proteome</keyword>
<sequence>MKESLKAVRAWKLRALVLELSSLLTETAYKDGAMKRETQFVKFVCRESLEISRRDTELENAEEMLEPQYSECTSAADKSVFYFRTVALIFTVLLLLRHMFALINGGTGDYPFTLLTLLILRATGILLPMYVLIRIITAIQNTITRLYLNEDLEGNIPSSDDDQQLPSV</sequence>
<dbReference type="PANTHER" id="PTHR23012">
    <property type="entry name" value="RING/FYVE/PHD ZINC FINGER DOMAIN-CONTAINING"/>
    <property type="match status" value="1"/>
</dbReference>
<keyword evidence="1" id="KW-0472">Membrane</keyword>
<organism evidence="2 3">
    <name type="scientific">Cinchona calisaya</name>
    <dbReference type="NCBI Taxonomy" id="153742"/>
    <lineage>
        <taxon>Eukaryota</taxon>
        <taxon>Viridiplantae</taxon>
        <taxon>Streptophyta</taxon>
        <taxon>Embryophyta</taxon>
        <taxon>Tracheophyta</taxon>
        <taxon>Spermatophyta</taxon>
        <taxon>Magnoliopsida</taxon>
        <taxon>eudicotyledons</taxon>
        <taxon>Gunneridae</taxon>
        <taxon>Pentapetalae</taxon>
        <taxon>asterids</taxon>
        <taxon>lamiids</taxon>
        <taxon>Gentianales</taxon>
        <taxon>Rubiaceae</taxon>
        <taxon>Cinchonoideae</taxon>
        <taxon>Cinchoneae</taxon>
        <taxon>Cinchona</taxon>
    </lineage>
</organism>
<feature type="transmembrane region" description="Helical" evidence="1">
    <location>
        <begin position="81"/>
        <end position="100"/>
    </location>
</feature>
<keyword evidence="1" id="KW-0812">Transmembrane</keyword>